<dbReference type="InterPro" id="IPR050546">
    <property type="entry name" value="Glycosyl_Hydrlase_16"/>
</dbReference>
<evidence type="ECO:0000259" key="3">
    <source>
        <dbReference type="PROSITE" id="PS51762"/>
    </source>
</evidence>
<dbReference type="InParanoid" id="A0A067NFR9"/>
<proteinExistence type="inferred from homology"/>
<feature type="transmembrane region" description="Helical" evidence="2">
    <location>
        <begin position="35"/>
        <end position="57"/>
    </location>
</feature>
<dbReference type="GO" id="GO:0005975">
    <property type="term" value="P:carbohydrate metabolic process"/>
    <property type="evidence" value="ECO:0007669"/>
    <property type="project" value="InterPro"/>
</dbReference>
<keyword evidence="2" id="KW-0812">Transmembrane</keyword>
<dbReference type="STRING" id="1137138.A0A067NFR9"/>
<dbReference type="InterPro" id="IPR013320">
    <property type="entry name" value="ConA-like_dom_sf"/>
</dbReference>
<dbReference type="HOGENOM" id="CLU_019533_1_2_1"/>
<feature type="domain" description="GH16" evidence="3">
    <location>
        <begin position="110"/>
        <end position="447"/>
    </location>
</feature>
<evidence type="ECO:0000313" key="5">
    <source>
        <dbReference type="Proteomes" id="UP000027073"/>
    </source>
</evidence>
<dbReference type="AlphaFoldDB" id="A0A067NFR9"/>
<reference evidence="5" key="1">
    <citation type="journal article" date="2014" name="Proc. Natl. Acad. Sci. U.S.A.">
        <title>Extensive sampling of basidiomycete genomes demonstrates inadequacy of the white-rot/brown-rot paradigm for wood decay fungi.</title>
        <authorList>
            <person name="Riley R."/>
            <person name="Salamov A.A."/>
            <person name="Brown D.W."/>
            <person name="Nagy L.G."/>
            <person name="Floudas D."/>
            <person name="Held B.W."/>
            <person name="Levasseur A."/>
            <person name="Lombard V."/>
            <person name="Morin E."/>
            <person name="Otillar R."/>
            <person name="Lindquist E.A."/>
            <person name="Sun H."/>
            <person name="LaButti K.M."/>
            <person name="Schmutz J."/>
            <person name="Jabbour D."/>
            <person name="Luo H."/>
            <person name="Baker S.E."/>
            <person name="Pisabarro A.G."/>
            <person name="Walton J.D."/>
            <person name="Blanchette R.A."/>
            <person name="Henrissat B."/>
            <person name="Martin F."/>
            <person name="Cullen D."/>
            <person name="Hibbett D.S."/>
            <person name="Grigoriev I.V."/>
        </authorList>
    </citation>
    <scope>NUCLEOTIDE SEQUENCE [LARGE SCALE GENOMIC DNA]</scope>
    <source>
        <strain evidence="5">PC15</strain>
    </source>
</reference>
<comment type="similarity">
    <text evidence="1">Belongs to the glycosyl hydrolase 16 family.</text>
</comment>
<dbReference type="SUPFAM" id="SSF49899">
    <property type="entry name" value="Concanavalin A-like lectins/glucanases"/>
    <property type="match status" value="1"/>
</dbReference>
<dbReference type="VEuPathDB" id="FungiDB:PLEOSDRAFT_1072937"/>
<sequence>MPKIKLKERPKSTMLTEGVPAAKPWLTKRDPYAKIAYVVTYSMILIGIAAGAVRVYFDYHSVRLMPGNLCPVLDEDFSNGDEGLFGENGKFFREVDMSGFGNGEFAMATASSKNSFVRDGKLWILPTLTSEEIGNDAVFDNHIYNITGCTFNTTRGWSYTASTPLDPKTTYSTNSSAIGDDIPFDEAGYVKACSAVSNSTTGTIINPVQSARLSTRNSASIRFGKVEVRAKIPTGDWMWPAIWMLPVDSAYGPWPLSGEIDIMEARGNGPSYPAQGTNFVRSSLNWGPFSWLNGVWKTYGWARNRYRSYDMDYHTYTLEWTEDFIRMSVDSRLRHMLEIAINTPFFDRGDFPPVVQNGSSTIVLQNPWINGTKAAPFDQRFYLILNVAVGGTNGWFPDNNGHKPWLDGSQTAMRDFAQNQNQWLPSWPTNEEERAFVIDSVKMWQQC</sequence>
<keyword evidence="4" id="KW-0378">Hydrolase</keyword>
<dbReference type="OrthoDB" id="4781at2759"/>
<dbReference type="Gene3D" id="2.60.120.200">
    <property type="match status" value="1"/>
</dbReference>
<organism evidence="4 5">
    <name type="scientific">Pleurotus ostreatus (strain PC15)</name>
    <name type="common">Oyster mushroom</name>
    <dbReference type="NCBI Taxonomy" id="1137138"/>
    <lineage>
        <taxon>Eukaryota</taxon>
        <taxon>Fungi</taxon>
        <taxon>Dikarya</taxon>
        <taxon>Basidiomycota</taxon>
        <taxon>Agaricomycotina</taxon>
        <taxon>Agaricomycetes</taxon>
        <taxon>Agaricomycetidae</taxon>
        <taxon>Agaricales</taxon>
        <taxon>Pleurotineae</taxon>
        <taxon>Pleurotaceae</taxon>
        <taxon>Pleurotus</taxon>
    </lineage>
</organism>
<dbReference type="InterPro" id="IPR000757">
    <property type="entry name" value="Beta-glucanase-like"/>
</dbReference>
<keyword evidence="2" id="KW-1133">Transmembrane helix</keyword>
<protein>
    <submittedName>
        <fullName evidence="4">Glycoside hydrolase family 16 protein</fullName>
    </submittedName>
</protein>
<evidence type="ECO:0000313" key="4">
    <source>
        <dbReference type="EMBL" id="KDQ22626.1"/>
    </source>
</evidence>
<dbReference type="Pfam" id="PF00722">
    <property type="entry name" value="Glyco_hydro_16"/>
    <property type="match status" value="1"/>
</dbReference>
<dbReference type="Proteomes" id="UP000027073">
    <property type="component" value="Unassembled WGS sequence"/>
</dbReference>
<dbReference type="EMBL" id="KL198014">
    <property type="protein sequence ID" value="KDQ22626.1"/>
    <property type="molecule type" value="Genomic_DNA"/>
</dbReference>
<dbReference type="GO" id="GO:0004553">
    <property type="term" value="F:hydrolase activity, hydrolyzing O-glycosyl compounds"/>
    <property type="evidence" value="ECO:0007669"/>
    <property type="project" value="InterPro"/>
</dbReference>
<dbReference type="PANTHER" id="PTHR10963:SF55">
    <property type="entry name" value="GLYCOSIDE HYDROLASE FAMILY 16 PROTEIN"/>
    <property type="match status" value="1"/>
</dbReference>
<keyword evidence="2" id="KW-0472">Membrane</keyword>
<dbReference type="PANTHER" id="PTHR10963">
    <property type="entry name" value="GLYCOSYL HYDROLASE-RELATED"/>
    <property type="match status" value="1"/>
</dbReference>
<evidence type="ECO:0000256" key="1">
    <source>
        <dbReference type="ARBA" id="ARBA00006865"/>
    </source>
</evidence>
<name>A0A067NFR9_PLEO1</name>
<evidence type="ECO:0000256" key="2">
    <source>
        <dbReference type="SAM" id="Phobius"/>
    </source>
</evidence>
<gene>
    <name evidence="4" type="ORF">PLEOSDRAFT_1072937</name>
</gene>
<accession>A0A067NFR9</accession>
<dbReference type="PROSITE" id="PS51762">
    <property type="entry name" value="GH16_2"/>
    <property type="match status" value="1"/>
</dbReference>